<accession>A0A2K8T1D9</accession>
<name>A0A2K8T1D9_9NOSO</name>
<organism evidence="1 2">
    <name type="scientific">Nostoc flagelliforme CCNUN1</name>
    <dbReference type="NCBI Taxonomy" id="2038116"/>
    <lineage>
        <taxon>Bacteria</taxon>
        <taxon>Bacillati</taxon>
        <taxon>Cyanobacteriota</taxon>
        <taxon>Cyanophyceae</taxon>
        <taxon>Nostocales</taxon>
        <taxon>Nostocaceae</taxon>
        <taxon>Nostoc</taxon>
    </lineage>
</organism>
<gene>
    <name evidence="1" type="ORF">COO91_06844</name>
</gene>
<evidence type="ECO:0000313" key="1">
    <source>
        <dbReference type="EMBL" id="AUB40815.1"/>
    </source>
</evidence>
<dbReference type="AlphaFoldDB" id="A0A2K8T1D9"/>
<protein>
    <submittedName>
        <fullName evidence="1">Uncharacterized protein</fullName>
    </submittedName>
</protein>
<dbReference type="KEGG" id="nfl:COO91_06844"/>
<evidence type="ECO:0000313" key="2">
    <source>
        <dbReference type="Proteomes" id="UP000232003"/>
    </source>
</evidence>
<dbReference type="EMBL" id="CP024785">
    <property type="protein sequence ID" value="AUB40815.1"/>
    <property type="molecule type" value="Genomic_DNA"/>
</dbReference>
<keyword evidence="2" id="KW-1185">Reference proteome</keyword>
<dbReference type="OrthoDB" id="572713at2"/>
<reference evidence="1 2" key="1">
    <citation type="submission" date="2017-11" db="EMBL/GenBank/DDBJ databases">
        <title>Complete genome of a free-living desiccation-tolerant cyanobacterium and its photosynthetic adaptation to extreme terrestrial habitat.</title>
        <authorList>
            <person name="Shang J."/>
        </authorList>
    </citation>
    <scope>NUCLEOTIDE SEQUENCE [LARGE SCALE GENOMIC DNA]</scope>
    <source>
        <strain evidence="1 2">CCNUN1</strain>
    </source>
</reference>
<proteinExistence type="predicted"/>
<sequence length="47" mass="5603">MTQFKAENLKWLRPSLKGTAYIDFFQFDTITNTRKGIIAIDLQRWKP</sequence>
<dbReference type="Proteomes" id="UP000232003">
    <property type="component" value="Chromosome"/>
</dbReference>